<dbReference type="eggNOG" id="COG0657">
    <property type="taxonomic scope" value="Bacteria"/>
</dbReference>
<accession>M7MYA4</accession>
<dbReference type="Proteomes" id="UP000012015">
    <property type="component" value="Unassembled WGS sequence"/>
</dbReference>
<gene>
    <name evidence="4" type="ORF">ADIAG_00046</name>
</gene>
<evidence type="ECO:0000313" key="4">
    <source>
        <dbReference type="EMBL" id="EMR00042.1"/>
    </source>
</evidence>
<feature type="region of interest" description="Disordered" evidence="2">
    <location>
        <begin position="269"/>
        <end position="300"/>
    </location>
</feature>
<dbReference type="PATRIC" id="fig|1276920.7.peg.46"/>
<dbReference type="InterPro" id="IPR029058">
    <property type="entry name" value="AB_hydrolase_fold"/>
</dbReference>
<dbReference type="InterPro" id="IPR049492">
    <property type="entry name" value="BD-FAE-like_dom"/>
</dbReference>
<organism evidence="4 5">
    <name type="scientific">Paeniglutamicibacter gangotriensis Lz1y</name>
    <dbReference type="NCBI Taxonomy" id="1276920"/>
    <lineage>
        <taxon>Bacteria</taxon>
        <taxon>Bacillati</taxon>
        <taxon>Actinomycetota</taxon>
        <taxon>Actinomycetes</taxon>
        <taxon>Micrococcales</taxon>
        <taxon>Micrococcaceae</taxon>
        <taxon>Paeniglutamicibacter</taxon>
    </lineage>
</organism>
<dbReference type="SUPFAM" id="SSF53474">
    <property type="entry name" value="alpha/beta-Hydrolases"/>
    <property type="match status" value="1"/>
</dbReference>
<evidence type="ECO:0000256" key="2">
    <source>
        <dbReference type="SAM" id="MobiDB-lite"/>
    </source>
</evidence>
<dbReference type="AlphaFoldDB" id="M7MYA4"/>
<dbReference type="Pfam" id="PF20434">
    <property type="entry name" value="BD-FAE"/>
    <property type="match status" value="1"/>
</dbReference>
<keyword evidence="5" id="KW-1185">Reference proteome</keyword>
<sequence>MPPAAPPAGTSAPLRHAYGPHASQYAELLLPARRLHRFVAVIIHGGFWRQSYGAELGRPLAADLAARGIVSWNLEYRRTAGGDGGTPQTFEDVAAGLDALSAVLAAAGIDDGPRIGLGHSAGGHLAYWAAGRPQFPQGAPGAPGAGAGLLHGVVSQAGVLDLHLAHRLALSNDAAGELLGSDPETDPSTWLHADPAAGPLPRVPLVMLHGTADADVPVSLARSFASRAAAAGAPVSYQEFSGDHFGLITPGDPAWELSVAALLELGTRAPTEQESIQSTASTAAPAATDRYIDCDTPQQP</sequence>
<evidence type="ECO:0000256" key="1">
    <source>
        <dbReference type="ARBA" id="ARBA00022801"/>
    </source>
</evidence>
<proteinExistence type="predicted"/>
<reference evidence="4 5" key="1">
    <citation type="journal article" date="2013" name="Genome Announc.">
        <title>Draft Genome Sequence of Arthrobacter gangotriensis Strain Lz1yT, Isolated from a Penguin Rookery Soil Sample Collected in Antarctica, near the Indian Station Dakshin Gangotri.</title>
        <authorList>
            <person name="Shivaji S."/>
            <person name="Ara S."/>
            <person name="Bandi S."/>
            <person name="Singh A."/>
            <person name="Kumar Pinnaka A."/>
        </authorList>
    </citation>
    <scope>NUCLEOTIDE SEQUENCE [LARGE SCALE GENOMIC DNA]</scope>
    <source>
        <strain evidence="4 5">Lz1y</strain>
    </source>
</reference>
<evidence type="ECO:0000259" key="3">
    <source>
        <dbReference type="Pfam" id="PF20434"/>
    </source>
</evidence>
<dbReference type="EMBL" id="AOCK01000001">
    <property type="protein sequence ID" value="EMR00042.1"/>
    <property type="molecule type" value="Genomic_DNA"/>
</dbReference>
<keyword evidence="1 4" id="KW-0378">Hydrolase</keyword>
<dbReference type="RefSeq" id="WP_007269256.1">
    <property type="nucleotide sequence ID" value="NZ_AOCK01000001.1"/>
</dbReference>
<dbReference type="STRING" id="1276920.ADIAG_00046"/>
<dbReference type="Gene3D" id="3.40.50.1820">
    <property type="entry name" value="alpha/beta hydrolase"/>
    <property type="match status" value="1"/>
</dbReference>
<dbReference type="GO" id="GO:0016787">
    <property type="term" value="F:hydrolase activity"/>
    <property type="evidence" value="ECO:0007669"/>
    <property type="project" value="UniProtKB-KW"/>
</dbReference>
<dbReference type="PANTHER" id="PTHR48081:SF33">
    <property type="entry name" value="KYNURENINE FORMAMIDASE"/>
    <property type="match status" value="1"/>
</dbReference>
<dbReference type="PANTHER" id="PTHR48081">
    <property type="entry name" value="AB HYDROLASE SUPERFAMILY PROTEIN C4A8.06C"/>
    <property type="match status" value="1"/>
</dbReference>
<feature type="domain" description="BD-FAE-like" evidence="3">
    <location>
        <begin position="38"/>
        <end position="225"/>
    </location>
</feature>
<dbReference type="InterPro" id="IPR050300">
    <property type="entry name" value="GDXG_lipolytic_enzyme"/>
</dbReference>
<evidence type="ECO:0000313" key="5">
    <source>
        <dbReference type="Proteomes" id="UP000012015"/>
    </source>
</evidence>
<name>M7MYA4_9MICC</name>
<comment type="caution">
    <text evidence="4">The sequence shown here is derived from an EMBL/GenBank/DDBJ whole genome shotgun (WGS) entry which is preliminary data.</text>
</comment>
<protein>
    <submittedName>
        <fullName evidence="4">Alpha/beta hydrolase family protein</fullName>
    </submittedName>
</protein>
<feature type="compositionally biased region" description="Low complexity" evidence="2">
    <location>
        <begin position="278"/>
        <end position="288"/>
    </location>
</feature>